<sequence length="87" mass="9457">MVKQSIVVNENNGLHARPAGAVVKIAGGFESVINIIYKQKKANAKSIMGVMSLGVREGEEITIEADGIDEEEALKRMIELVKSNFEV</sequence>
<dbReference type="PANTHER" id="PTHR33705:SF2">
    <property type="entry name" value="PHOSPHOCARRIER PROTEIN NPR"/>
    <property type="match status" value="1"/>
</dbReference>
<dbReference type="SUPFAM" id="SSF55594">
    <property type="entry name" value="HPr-like"/>
    <property type="match status" value="1"/>
</dbReference>
<comment type="subcellular location">
    <subcellularLocation>
        <location evidence="1">Cytoplasm</location>
    </subcellularLocation>
</comment>
<organism evidence="5 6">
    <name type="scientific">Tepidibacter hydrothermalis</name>
    <dbReference type="NCBI Taxonomy" id="3036126"/>
    <lineage>
        <taxon>Bacteria</taxon>
        <taxon>Bacillati</taxon>
        <taxon>Bacillota</taxon>
        <taxon>Clostridia</taxon>
        <taxon>Peptostreptococcales</taxon>
        <taxon>Peptostreptococcaceae</taxon>
        <taxon>Tepidibacter</taxon>
    </lineage>
</organism>
<dbReference type="RefSeq" id="WP_277730853.1">
    <property type="nucleotide sequence ID" value="NZ_CP120733.1"/>
</dbReference>
<dbReference type="PROSITE" id="PS51350">
    <property type="entry name" value="PTS_HPR_DOM"/>
    <property type="match status" value="1"/>
</dbReference>
<dbReference type="Gene3D" id="3.30.1340.10">
    <property type="entry name" value="HPr-like"/>
    <property type="match status" value="1"/>
</dbReference>
<evidence type="ECO:0000313" key="6">
    <source>
        <dbReference type="Proteomes" id="UP001222800"/>
    </source>
</evidence>
<evidence type="ECO:0000256" key="1">
    <source>
        <dbReference type="ARBA" id="ARBA00004496"/>
    </source>
</evidence>
<feature type="domain" description="HPr" evidence="4">
    <location>
        <begin position="1"/>
        <end position="87"/>
    </location>
</feature>
<evidence type="ECO:0000259" key="4">
    <source>
        <dbReference type="PROSITE" id="PS51350"/>
    </source>
</evidence>
<evidence type="ECO:0000256" key="2">
    <source>
        <dbReference type="ARBA" id="ARBA00022490"/>
    </source>
</evidence>
<keyword evidence="2" id="KW-0963">Cytoplasm</keyword>
<protein>
    <submittedName>
        <fullName evidence="5">HPr family phosphocarrier protein</fullName>
    </submittedName>
</protein>
<dbReference type="PANTHER" id="PTHR33705">
    <property type="entry name" value="PHOSPHOCARRIER PROTEIN HPR"/>
    <property type="match status" value="1"/>
</dbReference>
<accession>A0ABY8E7V0</accession>
<keyword evidence="6" id="KW-1185">Reference proteome</keyword>
<evidence type="ECO:0000313" key="5">
    <source>
        <dbReference type="EMBL" id="WFD08934.1"/>
    </source>
</evidence>
<dbReference type="EMBL" id="CP120733">
    <property type="protein sequence ID" value="WFD08934.1"/>
    <property type="molecule type" value="Genomic_DNA"/>
</dbReference>
<evidence type="ECO:0000256" key="3">
    <source>
        <dbReference type="ARBA" id="ARBA00022683"/>
    </source>
</evidence>
<reference evidence="5 6" key="1">
    <citation type="submission" date="2023-03" db="EMBL/GenBank/DDBJ databases">
        <title>Complete genome sequence of Tepidibacter sp. SWIR-1, isolated from a deep-sea hydrothermal vent.</title>
        <authorList>
            <person name="Li X."/>
        </authorList>
    </citation>
    <scope>NUCLEOTIDE SEQUENCE [LARGE SCALE GENOMIC DNA]</scope>
    <source>
        <strain evidence="5 6">SWIR-1</strain>
    </source>
</reference>
<dbReference type="NCBIfam" id="TIGR01003">
    <property type="entry name" value="PTS_HPr_family"/>
    <property type="match status" value="1"/>
</dbReference>
<dbReference type="PRINTS" id="PR00107">
    <property type="entry name" value="PHOSPHOCPHPR"/>
</dbReference>
<dbReference type="InterPro" id="IPR035895">
    <property type="entry name" value="HPr-like_sf"/>
</dbReference>
<proteinExistence type="predicted"/>
<dbReference type="InterPro" id="IPR050399">
    <property type="entry name" value="HPr"/>
</dbReference>
<gene>
    <name evidence="5" type="ORF">P4S50_11095</name>
</gene>
<dbReference type="InterPro" id="IPR000032">
    <property type="entry name" value="HPr-like"/>
</dbReference>
<dbReference type="CDD" id="cd00367">
    <property type="entry name" value="PTS-HPr_like"/>
    <property type="match status" value="1"/>
</dbReference>
<name>A0ABY8E7V0_9FIRM</name>
<dbReference type="Pfam" id="PF00381">
    <property type="entry name" value="PTS-HPr"/>
    <property type="match status" value="1"/>
</dbReference>
<dbReference type="Proteomes" id="UP001222800">
    <property type="component" value="Chromosome"/>
</dbReference>
<keyword evidence="3" id="KW-0598">Phosphotransferase system</keyword>